<protein>
    <recommendedName>
        <fullName evidence="2">Acb2/Tad1 hairpin domain-containing protein</fullName>
    </recommendedName>
</protein>
<gene>
    <name evidence="3" type="ORF">QLQ83_05880</name>
</gene>
<accession>A0ABT6UXG2</accession>
<evidence type="ECO:0000313" key="3">
    <source>
        <dbReference type="EMBL" id="MDI5890616.1"/>
    </source>
</evidence>
<keyword evidence="4" id="KW-1185">Reference proteome</keyword>
<evidence type="ECO:0000256" key="1">
    <source>
        <dbReference type="ARBA" id="ARBA00022741"/>
    </source>
</evidence>
<sequence length="90" mass="10516">MDNQHQKISGYRDLSQEEIDLMNRAKKLEAECLAFHREVEERLARQSSDQNDRDRMVMAQAFRWHAIARTDIETGFMALVRSIAQPQPKG</sequence>
<reference evidence="3 4" key="1">
    <citation type="submission" date="2023-04" db="EMBL/GenBank/DDBJ databases">
        <title>Halomonas strains isolated from rhizosphere soil.</title>
        <authorList>
            <person name="Xu L."/>
            <person name="Sun J.-Q."/>
        </authorList>
    </citation>
    <scope>NUCLEOTIDE SEQUENCE [LARGE SCALE GENOMIC DNA]</scope>
    <source>
        <strain evidence="3 4">LR5S20</strain>
    </source>
</reference>
<dbReference type="EMBL" id="JASCQP010000018">
    <property type="protein sequence ID" value="MDI5890616.1"/>
    <property type="molecule type" value="Genomic_DNA"/>
</dbReference>
<dbReference type="Proteomes" id="UP001225957">
    <property type="component" value="Unassembled WGS sequence"/>
</dbReference>
<comment type="caution">
    <text evidence="3">The sequence shown here is derived from an EMBL/GenBank/DDBJ whole genome shotgun (WGS) entry which is preliminary data.</text>
</comment>
<keyword evidence="1" id="KW-0547">Nucleotide-binding</keyword>
<name>A0ABT6UXG2_9GAMM</name>
<dbReference type="InterPro" id="IPR056098">
    <property type="entry name" value="Acb2/Tad1_hairpin"/>
</dbReference>
<evidence type="ECO:0000313" key="4">
    <source>
        <dbReference type="Proteomes" id="UP001225957"/>
    </source>
</evidence>
<dbReference type="RefSeq" id="WP_282734591.1">
    <property type="nucleotide sequence ID" value="NZ_JASCQP010000018.1"/>
</dbReference>
<evidence type="ECO:0000259" key="2">
    <source>
        <dbReference type="Pfam" id="PF24729"/>
    </source>
</evidence>
<proteinExistence type="predicted"/>
<organism evidence="3 4">
    <name type="scientific">Halomonas rhizosphaerae</name>
    <dbReference type="NCBI Taxonomy" id="3043296"/>
    <lineage>
        <taxon>Bacteria</taxon>
        <taxon>Pseudomonadati</taxon>
        <taxon>Pseudomonadota</taxon>
        <taxon>Gammaproteobacteria</taxon>
        <taxon>Oceanospirillales</taxon>
        <taxon>Halomonadaceae</taxon>
        <taxon>Halomonas</taxon>
    </lineage>
</organism>
<dbReference type="Pfam" id="PF24729">
    <property type="entry name" value="Acb2_Tad1_hairpin"/>
    <property type="match status" value="1"/>
</dbReference>
<feature type="domain" description="Acb2/Tad1 hairpin" evidence="2">
    <location>
        <begin position="7"/>
        <end position="84"/>
    </location>
</feature>